<dbReference type="GO" id="GO:0030313">
    <property type="term" value="C:cell envelope"/>
    <property type="evidence" value="ECO:0007669"/>
    <property type="project" value="UniProtKB-SubCell"/>
</dbReference>
<keyword evidence="5" id="KW-0472">Membrane</keyword>
<dbReference type="SUPFAM" id="SSF48452">
    <property type="entry name" value="TPR-like"/>
    <property type="match status" value="1"/>
</dbReference>
<dbReference type="GO" id="GO:0005886">
    <property type="term" value="C:plasma membrane"/>
    <property type="evidence" value="ECO:0007669"/>
    <property type="project" value="TreeGrafter"/>
</dbReference>
<feature type="transmembrane region" description="Helical" evidence="5">
    <location>
        <begin position="97"/>
        <end position="118"/>
    </location>
</feature>
<evidence type="ECO:0000259" key="6">
    <source>
        <dbReference type="Pfam" id="PF23892"/>
    </source>
</evidence>
<dbReference type="GO" id="GO:0017004">
    <property type="term" value="P:cytochrome complex assembly"/>
    <property type="evidence" value="ECO:0007669"/>
    <property type="project" value="UniProtKB-KW"/>
</dbReference>
<keyword evidence="2" id="KW-0677">Repeat</keyword>
<keyword evidence="9" id="KW-1185">Reference proteome</keyword>
<dbReference type="NCBIfam" id="TIGR03142">
    <property type="entry name" value="cytochro_ccmI"/>
    <property type="match status" value="1"/>
</dbReference>
<dbReference type="InterPro" id="IPR056412">
    <property type="entry name" value="Ig_CycH"/>
</dbReference>
<dbReference type="InterPro" id="IPR056413">
    <property type="entry name" value="TPR_CcmH_CycH"/>
</dbReference>
<dbReference type="InterPro" id="IPR051263">
    <property type="entry name" value="C-type_cytochrome_biogenesis"/>
</dbReference>
<dbReference type="InterPro" id="IPR011990">
    <property type="entry name" value="TPR-like_helical_dom_sf"/>
</dbReference>
<comment type="subcellular location">
    <subcellularLocation>
        <location evidence="1">Cell envelope</location>
    </subcellularLocation>
</comment>
<reference evidence="8 9" key="1">
    <citation type="submission" date="2016-10" db="EMBL/GenBank/DDBJ databases">
        <authorList>
            <person name="de Groot N.N."/>
        </authorList>
    </citation>
    <scope>NUCLEOTIDE SEQUENCE [LARGE SCALE GENOMIC DNA]</scope>
    <source>
        <strain evidence="8 9">B7-7</strain>
    </source>
</reference>
<proteinExistence type="predicted"/>
<keyword evidence="3" id="KW-0201">Cytochrome c-type biogenesis</keyword>
<dbReference type="InterPro" id="IPR017560">
    <property type="entry name" value="Cyt_c_biogenesis_CcmI"/>
</dbReference>
<keyword evidence="5" id="KW-0812">Transmembrane</keyword>
<dbReference type="AlphaFoldDB" id="A0A1H9CMS4"/>
<gene>
    <name evidence="8" type="ORF">SAMN05421693_11443</name>
</gene>
<dbReference type="EMBL" id="FOFO01000014">
    <property type="protein sequence ID" value="SEQ01908.1"/>
    <property type="molecule type" value="Genomic_DNA"/>
</dbReference>
<evidence type="ECO:0000313" key="8">
    <source>
        <dbReference type="EMBL" id="SEQ01908.1"/>
    </source>
</evidence>
<name>A0A1H9CMS4_9GAMM</name>
<evidence type="ECO:0000256" key="2">
    <source>
        <dbReference type="ARBA" id="ARBA00022737"/>
    </source>
</evidence>
<dbReference type="Gene3D" id="1.25.40.10">
    <property type="entry name" value="Tetratricopeptide repeat domain"/>
    <property type="match status" value="1"/>
</dbReference>
<organism evidence="8 9">
    <name type="scientific">Ectothiorhodospira magna</name>
    <dbReference type="NCBI Taxonomy" id="867345"/>
    <lineage>
        <taxon>Bacteria</taxon>
        <taxon>Pseudomonadati</taxon>
        <taxon>Pseudomonadota</taxon>
        <taxon>Gammaproteobacteria</taxon>
        <taxon>Chromatiales</taxon>
        <taxon>Ectothiorhodospiraceae</taxon>
        <taxon>Ectothiorhodospira</taxon>
    </lineage>
</organism>
<feature type="domain" description="Cytochrome c-type biogenesis protein H TPR" evidence="7">
    <location>
        <begin position="135"/>
        <end position="262"/>
    </location>
</feature>
<evidence type="ECO:0000256" key="5">
    <source>
        <dbReference type="SAM" id="Phobius"/>
    </source>
</evidence>
<feature type="transmembrane region" description="Helical" evidence="5">
    <location>
        <begin position="6"/>
        <end position="25"/>
    </location>
</feature>
<dbReference type="OrthoDB" id="9776053at2"/>
<dbReference type="PANTHER" id="PTHR47870:SF4">
    <property type="entry name" value="CYTOCHROME C-TYPE BIOGENESIS PROTEIN CYCH"/>
    <property type="match status" value="1"/>
</dbReference>
<protein>
    <submittedName>
        <fullName evidence="8">Cytochrome c-type biogenesis protein CcmH</fullName>
    </submittedName>
</protein>
<dbReference type="STRING" id="867345.SAMN05421693_11443"/>
<evidence type="ECO:0000256" key="3">
    <source>
        <dbReference type="ARBA" id="ARBA00022748"/>
    </source>
</evidence>
<keyword evidence="4" id="KW-0802">TPR repeat</keyword>
<evidence type="ECO:0000256" key="4">
    <source>
        <dbReference type="ARBA" id="ARBA00022803"/>
    </source>
</evidence>
<dbReference type="RefSeq" id="WP_090206484.1">
    <property type="nucleotide sequence ID" value="NZ_FOFO01000014.1"/>
</dbReference>
<evidence type="ECO:0000259" key="7">
    <source>
        <dbReference type="Pfam" id="PF23914"/>
    </source>
</evidence>
<evidence type="ECO:0000256" key="1">
    <source>
        <dbReference type="ARBA" id="ARBA00004196"/>
    </source>
</evidence>
<dbReference type="Proteomes" id="UP000199496">
    <property type="component" value="Unassembled WGS sequence"/>
</dbReference>
<feature type="domain" description="Cytochrome c-type biogenesis protein H Ig-like" evidence="6">
    <location>
        <begin position="299"/>
        <end position="409"/>
    </location>
</feature>
<dbReference type="PANTHER" id="PTHR47870">
    <property type="entry name" value="CYTOCHROME C-TYPE BIOGENESIS PROTEIN CCMH"/>
    <property type="match status" value="1"/>
</dbReference>
<sequence length="413" mass="45060">MSIGFWIGAVLLCALAVLIILWPFIRHRRQADVAFRGLNLTIYRERMAELDQELAGGLLTREQYEAARAELEDNLITDVEQPDDTPASPAPAPRQGLILLGITAVLVPMLALLIHVHMDTTPRMSPTQTLALGQNDLDVERMIVQLRQQLETDPDNTENWLFLGRAHGFIEQFEEAAAAFGEAHRRLGDQPDLNVDYADALMMVAGGRMTPRASELLDRALALDPDHQNALWLGAIGDFQQGNYPRAATRLEHLLAQLPEDTDIARSVADALGDVRAMIGTEINGSVTPGEEPAAPLAIQVEVMLDAALAERLTDEAFLVVFARPVQGSRMPLAVKRLQVESFPLTLRLEDEGGMVAGMSLADVQQVQVVARLSRTGMAQAVSGDMEGVSEPITVTADAPAPKVRLTIDRLLP</sequence>
<keyword evidence="5" id="KW-1133">Transmembrane helix</keyword>
<dbReference type="Pfam" id="PF23892">
    <property type="entry name" value="Ig_CycH"/>
    <property type="match status" value="1"/>
</dbReference>
<evidence type="ECO:0000313" key="9">
    <source>
        <dbReference type="Proteomes" id="UP000199496"/>
    </source>
</evidence>
<accession>A0A1H9CMS4</accession>
<dbReference type="Pfam" id="PF23914">
    <property type="entry name" value="TPR_CcmH_CycH"/>
    <property type="match status" value="1"/>
</dbReference>